<dbReference type="InterPro" id="IPR007561">
    <property type="entry name" value="Cell_div_SepF/SepF-rel"/>
</dbReference>
<keyword evidence="8" id="KW-1185">Reference proteome</keyword>
<keyword evidence="3 5" id="KW-0131">Cell cycle</keyword>
<sequence length="143" mass="16624">MAFEKFEKFFGFGDEDIEQETYDYEKENDYHQNETNNTKRDNVVPLNSDKKPSNKIFLFEPRVYSDAKNVAEQVLNNGACIINFSRMEDDQAKRVVDFLTGTVYSLNGKIERVGDKIFLATPPKFEIDGKITKMMEQNKDDLD</sequence>
<comment type="caution">
    <text evidence="7">The sequence shown here is derived from an EMBL/GenBank/DDBJ whole genome shotgun (WGS) entry which is preliminary data.</text>
</comment>
<dbReference type="PANTHER" id="PTHR35798">
    <property type="entry name" value="CELL DIVISION PROTEIN SEPF"/>
    <property type="match status" value="1"/>
</dbReference>
<dbReference type="GO" id="GO:0043093">
    <property type="term" value="P:FtsZ-dependent cytokinesis"/>
    <property type="evidence" value="ECO:0007669"/>
    <property type="project" value="UniProtKB-UniRule"/>
</dbReference>
<proteinExistence type="inferred from homology"/>
<dbReference type="InterPro" id="IPR023052">
    <property type="entry name" value="Cell_div_SepF"/>
</dbReference>
<dbReference type="AlphaFoldDB" id="A0A0R2DKA7"/>
<comment type="function">
    <text evidence="4 5">Cell division protein that is part of the divisome complex and is recruited early to the Z-ring. Probably stimulates Z-ring formation, perhaps through the cross-linking of FtsZ protofilaments. Its function overlaps with FtsA.</text>
</comment>
<feature type="compositionally biased region" description="Basic and acidic residues" evidence="6">
    <location>
        <begin position="23"/>
        <end position="50"/>
    </location>
</feature>
<dbReference type="Proteomes" id="UP000051378">
    <property type="component" value="Unassembled WGS sequence"/>
</dbReference>
<dbReference type="PATRIC" id="fig|1423744.4.peg.721"/>
<evidence type="ECO:0000313" key="7">
    <source>
        <dbReference type="EMBL" id="KRN03595.1"/>
    </source>
</evidence>
<feature type="region of interest" description="Disordered" evidence="6">
    <location>
        <begin position="21"/>
        <end position="50"/>
    </location>
</feature>
<reference evidence="7 8" key="1">
    <citation type="journal article" date="2015" name="Genome Announc.">
        <title>Expanding the biotechnology potential of lactobacilli through comparative genomics of 213 strains and associated genera.</title>
        <authorList>
            <person name="Sun Z."/>
            <person name="Harris H.M."/>
            <person name="McCann A."/>
            <person name="Guo C."/>
            <person name="Argimon S."/>
            <person name="Zhang W."/>
            <person name="Yang X."/>
            <person name="Jeffery I.B."/>
            <person name="Cooney J.C."/>
            <person name="Kagawa T.F."/>
            <person name="Liu W."/>
            <person name="Song Y."/>
            <person name="Salvetti E."/>
            <person name="Wrobel A."/>
            <person name="Rasinkangas P."/>
            <person name="Parkhill J."/>
            <person name="Rea M.C."/>
            <person name="O'Sullivan O."/>
            <person name="Ritari J."/>
            <person name="Douillard F.P."/>
            <person name="Paul Ross R."/>
            <person name="Yang R."/>
            <person name="Briner A.E."/>
            <person name="Felis G.E."/>
            <person name="de Vos W.M."/>
            <person name="Barrangou R."/>
            <person name="Klaenhammer T.R."/>
            <person name="Caufield P.W."/>
            <person name="Cui Y."/>
            <person name="Zhang H."/>
            <person name="O'Toole P.W."/>
        </authorList>
    </citation>
    <scope>NUCLEOTIDE SEQUENCE [LARGE SCALE GENOMIC DNA]</scope>
    <source>
        <strain evidence="7 8">DSM 23037</strain>
    </source>
</reference>
<dbReference type="GO" id="GO:0005737">
    <property type="term" value="C:cytoplasm"/>
    <property type="evidence" value="ECO:0007669"/>
    <property type="project" value="UniProtKB-SubCell"/>
</dbReference>
<evidence type="ECO:0000256" key="1">
    <source>
        <dbReference type="ARBA" id="ARBA00022618"/>
    </source>
</evidence>
<comment type="subunit">
    <text evidence="5">Homodimer. Interacts with FtsZ.</text>
</comment>
<dbReference type="GO" id="GO:0000917">
    <property type="term" value="P:division septum assembly"/>
    <property type="evidence" value="ECO:0007669"/>
    <property type="project" value="UniProtKB-KW"/>
</dbReference>
<evidence type="ECO:0000256" key="5">
    <source>
        <dbReference type="HAMAP-Rule" id="MF_01197"/>
    </source>
</evidence>
<organism evidence="7 8">
    <name type="scientific">Holzapfeliella floricola DSM 23037 = JCM 16512</name>
    <dbReference type="NCBI Taxonomy" id="1423744"/>
    <lineage>
        <taxon>Bacteria</taxon>
        <taxon>Bacillati</taxon>
        <taxon>Bacillota</taxon>
        <taxon>Bacilli</taxon>
        <taxon>Lactobacillales</taxon>
        <taxon>Lactobacillaceae</taxon>
        <taxon>Holzapfeliella</taxon>
    </lineage>
</organism>
<dbReference type="EMBL" id="AYZL01000020">
    <property type="protein sequence ID" value="KRN03595.1"/>
    <property type="molecule type" value="Genomic_DNA"/>
</dbReference>
<dbReference type="PANTHER" id="PTHR35798:SF1">
    <property type="entry name" value="CELL DIVISION PROTEIN SEPF"/>
    <property type="match status" value="1"/>
</dbReference>
<evidence type="ECO:0000256" key="6">
    <source>
        <dbReference type="SAM" id="MobiDB-lite"/>
    </source>
</evidence>
<dbReference type="InterPro" id="IPR038594">
    <property type="entry name" value="SepF-like_sf"/>
</dbReference>
<keyword evidence="2 5" id="KW-0717">Septation</keyword>
<dbReference type="HAMAP" id="MF_01197">
    <property type="entry name" value="SepF"/>
    <property type="match status" value="1"/>
</dbReference>
<evidence type="ECO:0000256" key="3">
    <source>
        <dbReference type="ARBA" id="ARBA00023306"/>
    </source>
</evidence>
<evidence type="ECO:0000313" key="8">
    <source>
        <dbReference type="Proteomes" id="UP000051378"/>
    </source>
</evidence>
<evidence type="ECO:0000256" key="4">
    <source>
        <dbReference type="ARBA" id="ARBA00044936"/>
    </source>
</evidence>
<keyword evidence="5" id="KW-0963">Cytoplasm</keyword>
<comment type="similarity">
    <text evidence="5">Belongs to the SepF family.</text>
</comment>
<keyword evidence="1 5" id="KW-0132">Cell division</keyword>
<name>A0A0R2DKA7_9LACO</name>
<dbReference type="Pfam" id="PF04472">
    <property type="entry name" value="SepF"/>
    <property type="match status" value="1"/>
</dbReference>
<gene>
    <name evidence="5" type="primary">sepF</name>
    <name evidence="7" type="ORF">FC86_GL000701</name>
</gene>
<dbReference type="STRING" id="1423744.FC86_GL000701"/>
<dbReference type="Gene3D" id="3.30.110.150">
    <property type="entry name" value="SepF-like protein"/>
    <property type="match status" value="1"/>
</dbReference>
<dbReference type="OrthoDB" id="9815206at2"/>
<comment type="subcellular location">
    <subcellularLocation>
        <location evidence="5">Cytoplasm</location>
    </subcellularLocation>
    <text evidence="5">Localizes to the division site, in a FtsZ-dependent manner.</text>
</comment>
<accession>A0A0R2DKA7</accession>
<dbReference type="RefSeq" id="WP_056974918.1">
    <property type="nucleotide sequence ID" value="NZ_AYZL01000020.1"/>
</dbReference>
<evidence type="ECO:0000256" key="2">
    <source>
        <dbReference type="ARBA" id="ARBA00023210"/>
    </source>
</evidence>
<protein>
    <recommendedName>
        <fullName evidence="5">Cell division protein SepF</fullName>
    </recommendedName>
</protein>